<dbReference type="EMBL" id="JAUSVU010000006">
    <property type="protein sequence ID" value="MDQ0533219.1"/>
    <property type="molecule type" value="Genomic_DNA"/>
</dbReference>
<feature type="signal peptide" evidence="2">
    <location>
        <begin position="1"/>
        <end position="26"/>
    </location>
</feature>
<comment type="caution">
    <text evidence="3">The sequence shown here is derived from an EMBL/GenBank/DDBJ whole genome shotgun (WGS) entry which is preliminary data.</text>
</comment>
<organism evidence="3 4">
    <name type="scientific">Azospirillum picis</name>
    <dbReference type="NCBI Taxonomy" id="488438"/>
    <lineage>
        <taxon>Bacteria</taxon>
        <taxon>Pseudomonadati</taxon>
        <taxon>Pseudomonadota</taxon>
        <taxon>Alphaproteobacteria</taxon>
        <taxon>Rhodospirillales</taxon>
        <taxon>Azospirillaceae</taxon>
        <taxon>Azospirillum</taxon>
    </lineage>
</organism>
<evidence type="ECO:0000256" key="1">
    <source>
        <dbReference type="SAM" id="MobiDB-lite"/>
    </source>
</evidence>
<dbReference type="InterPro" id="IPR018707">
    <property type="entry name" value="LpxR"/>
</dbReference>
<feature type="region of interest" description="Disordered" evidence="1">
    <location>
        <begin position="29"/>
        <end position="49"/>
    </location>
</feature>
<evidence type="ECO:0000313" key="3">
    <source>
        <dbReference type="EMBL" id="MDQ0533219.1"/>
    </source>
</evidence>
<name>A0ABU0MIY7_9PROT</name>
<proteinExistence type="predicted"/>
<sequence>MTAVMGRMLAGTVAAMLLAAAPVASAQESGLLQPPPAAGETAGDMAVGTPPAATSGPVFGFWIDNDLFGGGTDRYYTNGFQFYYFSGARPTYGAIDWLPDLVPWIEPGGVRRYGFAFGQNMYTPSNLSARNPDPTDRPYAGWLYGRLSLLNEAPRAVDRFDLDLGIVGPSSLAEQTQKTVHKIVSGSTYPEGWNYQLHDEPGVVLSYEHAWRDERPQQLGPLEWDVTPHVAGSLGNVLTYASAGGTVRLGGNMPPPVGSLVSRPTASIPYQDSPYGAPAGLFSWYVYASAEGRAVARNIFLDGNSFRDSRSVDKYPLVGSMQVGLTLRYGRYGLTYAQTLRTPEFHGQKSLTNYGSLRLSLQL</sequence>
<evidence type="ECO:0000313" key="4">
    <source>
        <dbReference type="Proteomes" id="UP001244552"/>
    </source>
</evidence>
<dbReference type="Proteomes" id="UP001244552">
    <property type="component" value="Unassembled WGS sequence"/>
</dbReference>
<evidence type="ECO:0000256" key="2">
    <source>
        <dbReference type="SAM" id="SignalP"/>
    </source>
</evidence>
<protein>
    <recommendedName>
        <fullName evidence="5">Lipid A deacylase LpxR family protein</fullName>
    </recommendedName>
</protein>
<feature type="chain" id="PRO_5047335921" description="Lipid A deacylase LpxR family protein" evidence="2">
    <location>
        <begin position="27"/>
        <end position="363"/>
    </location>
</feature>
<evidence type="ECO:0008006" key="5">
    <source>
        <dbReference type="Google" id="ProtNLM"/>
    </source>
</evidence>
<accession>A0ABU0MIY7</accession>
<dbReference type="InterPro" id="IPR037107">
    <property type="entry name" value="Put_OMP_sf"/>
</dbReference>
<keyword evidence="2" id="KW-0732">Signal</keyword>
<dbReference type="Gene3D" id="2.40.128.140">
    <property type="entry name" value="Outer membrane protein"/>
    <property type="match status" value="1"/>
</dbReference>
<reference evidence="3 4" key="1">
    <citation type="submission" date="2023-07" db="EMBL/GenBank/DDBJ databases">
        <title>Genomic Encyclopedia of Type Strains, Phase IV (KMG-IV): sequencing the most valuable type-strain genomes for metagenomic binning, comparative biology and taxonomic classification.</title>
        <authorList>
            <person name="Goeker M."/>
        </authorList>
    </citation>
    <scope>NUCLEOTIDE SEQUENCE [LARGE SCALE GENOMIC DNA]</scope>
    <source>
        <strain evidence="3 4">DSM 19922</strain>
    </source>
</reference>
<keyword evidence="4" id="KW-1185">Reference proteome</keyword>
<gene>
    <name evidence="3" type="ORF">QO018_002070</name>
</gene>
<dbReference type="Pfam" id="PF09982">
    <property type="entry name" value="LpxR"/>
    <property type="match status" value="1"/>
</dbReference>
<dbReference type="RefSeq" id="WP_246512990.1">
    <property type="nucleotide sequence ID" value="NZ_JAGINO010000006.1"/>
</dbReference>